<name>A0A4Q7L4T0_9PSEU</name>
<dbReference type="PANTHER" id="PTHR46211">
    <property type="entry name" value="GLYCEROPHOSPHORYL DIESTER PHOSPHODIESTERASE"/>
    <property type="match status" value="1"/>
</dbReference>
<keyword evidence="1" id="KW-0732">Signal</keyword>
<proteinExistence type="predicted"/>
<dbReference type="CDD" id="cd08561">
    <property type="entry name" value="GDPD_cytoplasmic_ScUgpQ2_like"/>
    <property type="match status" value="1"/>
</dbReference>
<dbReference type="GO" id="GO:0006629">
    <property type="term" value="P:lipid metabolic process"/>
    <property type="evidence" value="ECO:0007669"/>
    <property type="project" value="InterPro"/>
</dbReference>
<dbReference type="SUPFAM" id="SSF51695">
    <property type="entry name" value="PLC-like phosphodiesterases"/>
    <property type="match status" value="1"/>
</dbReference>
<feature type="domain" description="GP-PDE" evidence="2">
    <location>
        <begin position="36"/>
        <end position="312"/>
    </location>
</feature>
<reference evidence="3 4" key="1">
    <citation type="submission" date="2019-02" db="EMBL/GenBank/DDBJ databases">
        <title>Genomic Encyclopedia of Type Strains, Phase IV (KMG-IV): sequencing the most valuable type-strain genomes for metagenomic binning, comparative biology and taxonomic classification.</title>
        <authorList>
            <person name="Goeker M."/>
        </authorList>
    </citation>
    <scope>NUCLEOTIDE SEQUENCE [LARGE SCALE GENOMIC DNA]</scope>
    <source>
        <strain evidence="3 4">DSM 101727</strain>
    </source>
</reference>
<feature type="chain" id="PRO_5020746386" evidence="1">
    <location>
        <begin position="26"/>
        <end position="332"/>
    </location>
</feature>
<protein>
    <submittedName>
        <fullName evidence="3">Glycerophosphoryl diester phosphodiesterase</fullName>
    </submittedName>
</protein>
<dbReference type="PANTHER" id="PTHR46211:SF14">
    <property type="entry name" value="GLYCEROPHOSPHODIESTER PHOSPHODIESTERASE"/>
    <property type="match status" value="1"/>
</dbReference>
<evidence type="ECO:0000256" key="1">
    <source>
        <dbReference type="SAM" id="SignalP"/>
    </source>
</evidence>
<dbReference type="Pfam" id="PF03009">
    <property type="entry name" value="GDPD"/>
    <property type="match status" value="1"/>
</dbReference>
<dbReference type="InterPro" id="IPR030395">
    <property type="entry name" value="GP_PDE_dom"/>
</dbReference>
<dbReference type="Proteomes" id="UP000294257">
    <property type="component" value="Unassembled WGS sequence"/>
</dbReference>
<evidence type="ECO:0000259" key="2">
    <source>
        <dbReference type="PROSITE" id="PS51704"/>
    </source>
</evidence>
<sequence length="332" mass="34834">MFRRTGLIALSIMTLAAVLATPAQAGRGNPWLASRVMNMAHSGGEREAPTNTMYAFERAAALGSDMIELDVQSTKDNELVVLHNATVDATTNGVGKVRDLTSAQVRALDAGYNFVPGRGTVGGLPPESYPLRGVRTGAVPPPAGYTADDFAIPTLREVLAAFPSTPINIEIKGTSDLDVPSFLHNARLLADLIKPTGRTDLIVTSFNDAAVGLFHLLVPRVPTAPGLAGIAAYVLTGVRPPAGTVALQVPVAMNGIPVATPEFVRRAHRDGYAVHVWISGSAVEDAALYNGLIDSCADGIMPAYPSLLEKILDDRGIVRPGRPGVDPCASQS</sequence>
<organism evidence="3 4">
    <name type="scientific">Herbihabitans rhizosphaerae</name>
    <dbReference type="NCBI Taxonomy" id="1872711"/>
    <lineage>
        <taxon>Bacteria</taxon>
        <taxon>Bacillati</taxon>
        <taxon>Actinomycetota</taxon>
        <taxon>Actinomycetes</taxon>
        <taxon>Pseudonocardiales</taxon>
        <taxon>Pseudonocardiaceae</taxon>
        <taxon>Herbihabitans</taxon>
    </lineage>
</organism>
<evidence type="ECO:0000313" key="3">
    <source>
        <dbReference type="EMBL" id="RZS44216.1"/>
    </source>
</evidence>
<feature type="signal peptide" evidence="1">
    <location>
        <begin position="1"/>
        <end position="25"/>
    </location>
</feature>
<dbReference type="EMBL" id="SGWQ01000001">
    <property type="protein sequence ID" value="RZS44216.1"/>
    <property type="molecule type" value="Genomic_DNA"/>
</dbReference>
<dbReference type="Gene3D" id="3.20.20.190">
    <property type="entry name" value="Phosphatidylinositol (PI) phosphodiesterase"/>
    <property type="match status" value="1"/>
</dbReference>
<keyword evidence="4" id="KW-1185">Reference proteome</keyword>
<dbReference type="PROSITE" id="PS51704">
    <property type="entry name" value="GP_PDE"/>
    <property type="match status" value="1"/>
</dbReference>
<dbReference type="AlphaFoldDB" id="A0A4Q7L4T0"/>
<dbReference type="GO" id="GO:0008081">
    <property type="term" value="F:phosphoric diester hydrolase activity"/>
    <property type="evidence" value="ECO:0007669"/>
    <property type="project" value="InterPro"/>
</dbReference>
<dbReference type="RefSeq" id="WP_207222446.1">
    <property type="nucleotide sequence ID" value="NZ_SGWQ01000001.1"/>
</dbReference>
<accession>A0A4Q7L4T0</accession>
<gene>
    <name evidence="3" type="ORF">EV193_10191</name>
</gene>
<evidence type="ECO:0000313" key="4">
    <source>
        <dbReference type="Proteomes" id="UP000294257"/>
    </source>
</evidence>
<comment type="caution">
    <text evidence="3">The sequence shown here is derived from an EMBL/GenBank/DDBJ whole genome shotgun (WGS) entry which is preliminary data.</text>
</comment>
<dbReference type="InterPro" id="IPR017946">
    <property type="entry name" value="PLC-like_Pdiesterase_TIM-brl"/>
</dbReference>